<keyword evidence="2" id="KW-1185">Reference proteome</keyword>
<protein>
    <submittedName>
        <fullName evidence="1">Predicted GPI-anchored protein 43</fullName>
    </submittedName>
</protein>
<accession>A0ACA9YA44</accession>
<organism evidence="1 2">
    <name type="scientific">[Candida] jaroonii</name>
    <dbReference type="NCBI Taxonomy" id="467808"/>
    <lineage>
        <taxon>Eukaryota</taxon>
        <taxon>Fungi</taxon>
        <taxon>Dikarya</taxon>
        <taxon>Ascomycota</taxon>
        <taxon>Saccharomycotina</taxon>
        <taxon>Pichiomycetes</taxon>
        <taxon>Debaryomycetaceae</taxon>
        <taxon>Yamadazyma</taxon>
    </lineage>
</organism>
<name>A0ACA9YA44_9ASCO</name>
<evidence type="ECO:0000313" key="1">
    <source>
        <dbReference type="EMBL" id="CAH6721565.1"/>
    </source>
</evidence>
<comment type="caution">
    <text evidence="1">The sequence shown here is derived from an EMBL/GenBank/DDBJ whole genome shotgun (WGS) entry which is preliminary data.</text>
</comment>
<reference evidence="1" key="1">
    <citation type="submission" date="2022-06" db="EMBL/GenBank/DDBJ databases">
        <authorList>
            <person name="Legras J.-L."/>
            <person name="Devillers H."/>
            <person name="Grondin C."/>
        </authorList>
    </citation>
    <scope>NUCLEOTIDE SEQUENCE</scope>
    <source>
        <strain evidence="1">CLIB 1444</strain>
    </source>
</reference>
<dbReference type="EMBL" id="CALSDN010000006">
    <property type="protein sequence ID" value="CAH6721565.1"/>
    <property type="molecule type" value="Genomic_DNA"/>
</dbReference>
<evidence type="ECO:0000313" key="2">
    <source>
        <dbReference type="Proteomes" id="UP001152531"/>
    </source>
</evidence>
<proteinExistence type="predicted"/>
<gene>
    <name evidence="1" type="ORF">CLIB1444_06S05072</name>
</gene>
<dbReference type="Proteomes" id="UP001152531">
    <property type="component" value="Unassembled WGS sequence"/>
</dbReference>
<sequence length="214" mass="24078">MKFILLIIVILVSVYGDRIPEHGSYVNPHPRPYERCTSQELIKLSNCCNEILVKLDDCKSDDKACECCALQQMNVECYNLCPGNPSNNFLTVLFDDCRDLNDINACALPFKKHDGLPRVEVNQDKEEIKNSVIVKSKLSQMEAEDPIGAEEPIEAQGPIEDIKDHEGIHSQNGNITQPQTQNFTLNQTEIFTNDTVMTVFVSIAVTLVLFLHLL</sequence>